<dbReference type="CDD" id="cd13143">
    <property type="entry name" value="MATE_MepA_like"/>
    <property type="match status" value="1"/>
</dbReference>
<comment type="caution">
    <text evidence="11">The sequence shown here is derived from an EMBL/GenBank/DDBJ whole genome shotgun (WGS) entry which is preliminary data.</text>
</comment>
<feature type="transmembrane region" description="Helical" evidence="10">
    <location>
        <begin position="272"/>
        <end position="295"/>
    </location>
</feature>
<feature type="transmembrane region" description="Helical" evidence="10">
    <location>
        <begin position="168"/>
        <end position="191"/>
    </location>
</feature>
<feature type="transmembrane region" description="Helical" evidence="10">
    <location>
        <begin position="316"/>
        <end position="340"/>
    </location>
</feature>
<evidence type="ECO:0000256" key="10">
    <source>
        <dbReference type="SAM" id="Phobius"/>
    </source>
</evidence>
<dbReference type="GO" id="GO:0015297">
    <property type="term" value="F:antiporter activity"/>
    <property type="evidence" value="ECO:0007669"/>
    <property type="project" value="InterPro"/>
</dbReference>
<keyword evidence="5" id="KW-1003">Cell membrane</keyword>
<dbReference type="PANTHER" id="PTHR43823:SF3">
    <property type="entry name" value="MULTIDRUG EXPORT PROTEIN MEPA"/>
    <property type="match status" value="1"/>
</dbReference>
<comment type="subcellular location">
    <subcellularLocation>
        <location evidence="1">Cell membrane</location>
        <topology evidence="1">Multi-pass membrane protein</topology>
    </subcellularLocation>
</comment>
<accession>C0BYH1</accession>
<keyword evidence="8 10" id="KW-0472">Membrane</keyword>
<dbReference type="InterPro" id="IPR051327">
    <property type="entry name" value="MATE_MepA_subfamily"/>
</dbReference>
<dbReference type="RefSeq" id="WP_006442192.1">
    <property type="nucleotide sequence ID" value="NZ_CP036524.1"/>
</dbReference>
<evidence type="ECO:0000256" key="5">
    <source>
        <dbReference type="ARBA" id="ARBA00022475"/>
    </source>
</evidence>
<dbReference type="HOGENOM" id="CLU_012893_0_1_9"/>
<dbReference type="AlphaFoldDB" id="C0BYH1"/>
<keyword evidence="7 10" id="KW-1133">Transmembrane helix</keyword>
<dbReference type="GO" id="GO:0042910">
    <property type="term" value="F:xenobiotic transmembrane transporter activity"/>
    <property type="evidence" value="ECO:0007669"/>
    <property type="project" value="InterPro"/>
</dbReference>
<evidence type="ECO:0000256" key="8">
    <source>
        <dbReference type="ARBA" id="ARBA00023136"/>
    </source>
</evidence>
<keyword evidence="12" id="KW-1185">Reference proteome</keyword>
<organism evidence="11 12">
    <name type="scientific">[Clostridium] hylemonae DSM 15053</name>
    <dbReference type="NCBI Taxonomy" id="553973"/>
    <lineage>
        <taxon>Bacteria</taxon>
        <taxon>Bacillati</taxon>
        <taxon>Bacillota</taxon>
        <taxon>Clostridia</taxon>
        <taxon>Lachnospirales</taxon>
        <taxon>Lachnospiraceae</taxon>
    </lineage>
</organism>
<dbReference type="InterPro" id="IPR045070">
    <property type="entry name" value="MATE_MepA-like"/>
</dbReference>
<dbReference type="GO" id="GO:0046677">
    <property type="term" value="P:response to antibiotic"/>
    <property type="evidence" value="ECO:0007669"/>
    <property type="project" value="UniProtKB-KW"/>
</dbReference>
<keyword evidence="6 10" id="KW-0812">Transmembrane</keyword>
<dbReference type="InterPro" id="IPR048279">
    <property type="entry name" value="MdtK-like"/>
</dbReference>
<feature type="transmembrane region" description="Helical" evidence="10">
    <location>
        <begin position="419"/>
        <end position="438"/>
    </location>
</feature>
<dbReference type="OrthoDB" id="9811110at2"/>
<evidence type="ECO:0000313" key="12">
    <source>
        <dbReference type="Proteomes" id="UP000004893"/>
    </source>
</evidence>
<evidence type="ECO:0000313" key="11">
    <source>
        <dbReference type="EMBL" id="EEG74899.1"/>
    </source>
</evidence>
<dbReference type="STRING" id="553973.CLOHYLEM_04860"/>
<evidence type="ECO:0000256" key="2">
    <source>
        <dbReference type="ARBA" id="ARBA00008417"/>
    </source>
</evidence>
<feature type="transmembrane region" description="Helical" evidence="10">
    <location>
        <begin position="237"/>
        <end position="260"/>
    </location>
</feature>
<evidence type="ECO:0000256" key="6">
    <source>
        <dbReference type="ARBA" id="ARBA00022692"/>
    </source>
</evidence>
<feature type="transmembrane region" description="Helical" evidence="10">
    <location>
        <begin position="360"/>
        <end position="383"/>
    </location>
</feature>
<feature type="transmembrane region" description="Helical" evidence="10">
    <location>
        <begin position="52"/>
        <end position="75"/>
    </location>
</feature>
<keyword evidence="9" id="KW-0046">Antibiotic resistance</keyword>
<evidence type="ECO:0000256" key="1">
    <source>
        <dbReference type="ARBA" id="ARBA00004651"/>
    </source>
</evidence>
<dbReference type="PIRSF" id="PIRSF006603">
    <property type="entry name" value="DinF"/>
    <property type="match status" value="1"/>
</dbReference>
<dbReference type="EMBL" id="ABYI02000018">
    <property type="protein sequence ID" value="EEG74899.1"/>
    <property type="molecule type" value="Genomic_DNA"/>
</dbReference>
<feature type="transmembrane region" description="Helical" evidence="10">
    <location>
        <begin position="395"/>
        <end position="413"/>
    </location>
</feature>
<dbReference type="Pfam" id="PF01554">
    <property type="entry name" value="MatE"/>
    <property type="match status" value="2"/>
</dbReference>
<dbReference type="InterPro" id="IPR002528">
    <property type="entry name" value="MATE_fam"/>
</dbReference>
<dbReference type="eggNOG" id="COG0534">
    <property type="taxonomic scope" value="Bacteria"/>
</dbReference>
<dbReference type="Proteomes" id="UP000004893">
    <property type="component" value="Unassembled WGS sequence"/>
</dbReference>
<dbReference type="NCBIfam" id="TIGR00797">
    <property type="entry name" value="matE"/>
    <property type="match status" value="1"/>
</dbReference>
<evidence type="ECO:0000256" key="7">
    <source>
        <dbReference type="ARBA" id="ARBA00022989"/>
    </source>
</evidence>
<evidence type="ECO:0000256" key="9">
    <source>
        <dbReference type="ARBA" id="ARBA00023251"/>
    </source>
</evidence>
<gene>
    <name evidence="11" type="ORF">CLOHYLEM_04860</name>
</gene>
<feature type="transmembrane region" description="Helical" evidence="10">
    <location>
        <begin position="136"/>
        <end position="156"/>
    </location>
</feature>
<name>C0BYH1_9FIRM</name>
<protein>
    <recommendedName>
        <fullName evidence="3">Multidrug export protein MepA</fullName>
    </recommendedName>
</protein>
<feature type="transmembrane region" description="Helical" evidence="10">
    <location>
        <begin position="96"/>
        <end position="116"/>
    </location>
</feature>
<proteinExistence type="inferred from homology"/>
<dbReference type="GO" id="GO:0005886">
    <property type="term" value="C:plasma membrane"/>
    <property type="evidence" value="ECO:0007669"/>
    <property type="project" value="UniProtKB-SubCell"/>
</dbReference>
<reference evidence="11" key="1">
    <citation type="submission" date="2009-02" db="EMBL/GenBank/DDBJ databases">
        <authorList>
            <person name="Fulton L."/>
            <person name="Clifton S."/>
            <person name="Fulton B."/>
            <person name="Xu J."/>
            <person name="Minx P."/>
            <person name="Pepin K.H."/>
            <person name="Johnson M."/>
            <person name="Bhonagiri V."/>
            <person name="Nash W.E."/>
            <person name="Mardis E.R."/>
            <person name="Wilson R.K."/>
        </authorList>
    </citation>
    <scope>NUCLEOTIDE SEQUENCE [LARGE SCALE GENOMIC DNA]</scope>
    <source>
        <strain evidence="11">DSM 15053</strain>
    </source>
</reference>
<evidence type="ECO:0000256" key="3">
    <source>
        <dbReference type="ARBA" id="ARBA00022106"/>
    </source>
</evidence>
<comment type="similarity">
    <text evidence="2">Belongs to the multi antimicrobial extrusion (MATE) (TC 2.A.66.1) family. MepA subfamily.</text>
</comment>
<sequence>MNENKTKMKLLGQEKVSKALLKLGIPTMAGMLISALYNAIDAYFVGGLGMSQMGAVSVVFPIVQLVIGLGMMFGAGASSYISRLLGSEEYQQADRAASTALISGVAVGAVIIAGILCDLDGVLKALGATETILPYARAYARIYVTGSILNVFTVSMNNILTAQGAVRVTMAAMLSGSVVNVILDPVFIYGLNWGIEGAAAATVLSLCINLAFYVVYLTRKKGVLRLSVKKFTWSRHLYGEVLKIGIPVLAFQLFSSVSLGLANMAAKQYGDYAVAAVGAVSKVLMVGTYVVFGFMKGFQPFTGYNYGAKQYRRVKSAIRLSLTWSSVFCIAAGGLCVILSEQVIRLFGSDADMISFGSRVLTVNAVTFCTFGLQMVYASLYLSAGRSMIGSILSLGRQGVFFIPLILILPRVFGIDGLIWAQPAADLIAAVVTVCFAVTTDSRLGLEKEAGKGERENELLQR</sequence>
<feature type="transmembrane region" description="Helical" evidence="10">
    <location>
        <begin position="197"/>
        <end position="216"/>
    </location>
</feature>
<feature type="transmembrane region" description="Helical" evidence="10">
    <location>
        <begin position="20"/>
        <end position="40"/>
    </location>
</feature>
<evidence type="ECO:0000256" key="4">
    <source>
        <dbReference type="ARBA" id="ARBA00022448"/>
    </source>
</evidence>
<dbReference type="PANTHER" id="PTHR43823">
    <property type="entry name" value="SPORULATION PROTEIN YKVU"/>
    <property type="match status" value="1"/>
</dbReference>
<keyword evidence="4" id="KW-0813">Transport</keyword>
<reference evidence="11" key="2">
    <citation type="submission" date="2013-06" db="EMBL/GenBank/DDBJ databases">
        <title>Draft genome sequence of Clostridium hylemonae (DSM 15053).</title>
        <authorList>
            <person name="Sudarsanam P."/>
            <person name="Ley R."/>
            <person name="Guruge J."/>
            <person name="Turnbaugh P.J."/>
            <person name="Mahowald M."/>
            <person name="Liep D."/>
            <person name="Gordon J."/>
        </authorList>
    </citation>
    <scope>NUCLEOTIDE SEQUENCE</scope>
    <source>
        <strain evidence="11">DSM 15053</strain>
    </source>
</reference>